<reference evidence="4 5" key="1">
    <citation type="submission" date="2017-11" db="EMBL/GenBank/DDBJ databases">
        <title>Isolation and Characterization of Methanogenic Archaea from Saline Meromictic Lake at Siberia.</title>
        <authorList>
            <person name="Shen Y."/>
            <person name="Huang H.-H."/>
            <person name="Lai M.-C."/>
            <person name="Chen S.-C."/>
        </authorList>
    </citation>
    <scope>NUCLEOTIDE SEQUENCE [LARGE SCALE GENOMIC DNA]</scope>
    <source>
        <strain evidence="4 5">SY-01</strain>
    </source>
</reference>
<evidence type="ECO:0000313" key="5">
    <source>
        <dbReference type="Proteomes" id="UP000297295"/>
    </source>
</evidence>
<dbReference type="PRINTS" id="PR00080">
    <property type="entry name" value="SDRFAMILY"/>
</dbReference>
<evidence type="ECO:0000256" key="1">
    <source>
        <dbReference type="ARBA" id="ARBA00006484"/>
    </source>
</evidence>
<comment type="caution">
    <text evidence="4">The sequence shown here is derived from an EMBL/GenBank/DDBJ whole genome shotgun (WGS) entry which is preliminary data.</text>
</comment>
<evidence type="ECO:0000256" key="3">
    <source>
        <dbReference type="RuleBase" id="RU000363"/>
    </source>
</evidence>
<proteinExistence type="inferred from homology"/>
<name>A0A4E0PWE9_9EURY</name>
<evidence type="ECO:0000256" key="2">
    <source>
        <dbReference type="ARBA" id="ARBA00023002"/>
    </source>
</evidence>
<dbReference type="InterPro" id="IPR002347">
    <property type="entry name" value="SDR_fam"/>
</dbReference>
<dbReference type="Gene3D" id="3.40.50.720">
    <property type="entry name" value="NAD(P)-binding Rossmann-like Domain"/>
    <property type="match status" value="1"/>
</dbReference>
<accession>A0A4E0PWE9</accession>
<dbReference type="EMBL" id="PGGK01000008">
    <property type="protein sequence ID" value="TGC08772.1"/>
    <property type="molecule type" value="Genomic_DNA"/>
</dbReference>
<dbReference type="InterPro" id="IPR051019">
    <property type="entry name" value="VLCFA-Steroid_DH"/>
</dbReference>
<keyword evidence="2" id="KW-0560">Oxidoreductase</keyword>
<dbReference type="PANTHER" id="PTHR43899">
    <property type="entry name" value="RH59310P"/>
    <property type="match status" value="1"/>
</dbReference>
<dbReference type="CDD" id="cd05233">
    <property type="entry name" value="SDR_c"/>
    <property type="match status" value="1"/>
</dbReference>
<dbReference type="GO" id="GO:0016491">
    <property type="term" value="F:oxidoreductase activity"/>
    <property type="evidence" value="ECO:0007669"/>
    <property type="project" value="UniProtKB-KW"/>
</dbReference>
<dbReference type="OrthoDB" id="24596at2157"/>
<gene>
    <name evidence="4" type="ORF">CUN85_08595</name>
</gene>
<evidence type="ECO:0000313" key="4">
    <source>
        <dbReference type="EMBL" id="TGC08772.1"/>
    </source>
</evidence>
<comment type="similarity">
    <text evidence="1 3">Belongs to the short-chain dehydrogenases/reductases (SDR) family.</text>
</comment>
<dbReference type="AlphaFoldDB" id="A0A4E0PWE9"/>
<dbReference type="PRINTS" id="PR00081">
    <property type="entry name" value="GDHRDH"/>
</dbReference>
<dbReference type="Proteomes" id="UP000297295">
    <property type="component" value="Unassembled WGS sequence"/>
</dbReference>
<dbReference type="PANTHER" id="PTHR43899:SF13">
    <property type="entry name" value="RH59310P"/>
    <property type="match status" value="1"/>
</dbReference>
<sequence>MKADRRTALITGGAGGIGRELGKLFVLDGYDIVLVDKHLKDLQDVKYGLSTIDPDIRIMFMRQDLTLPDAANNVHEFTQKNGIQVNVLVNCAGFGTCGFFHDIDKDRELDMLQLHVLTVYKMTRLYIKEMIGRNEGKIINMSSVSAFQPSPYFATYGASKSFVLQFSRALNYELKENKLKVRVLAVCPTAVRDTGFRISAKMEGAKAFSSWMSVTARDVALDTYRAMQSGKDIVIPGRGFGLLHSLVCRLPTGWLMRIARWQLKEMSESRFQHIFDVQPEKESKDM</sequence>
<dbReference type="Pfam" id="PF00106">
    <property type="entry name" value="adh_short"/>
    <property type="match status" value="1"/>
</dbReference>
<keyword evidence="5" id="KW-1185">Reference proteome</keyword>
<dbReference type="SUPFAM" id="SSF51735">
    <property type="entry name" value="NAD(P)-binding Rossmann-fold domains"/>
    <property type="match status" value="1"/>
</dbReference>
<organism evidence="4 5">
    <name type="scientific">Methanolobus halotolerans</name>
    <dbReference type="NCBI Taxonomy" id="2052935"/>
    <lineage>
        <taxon>Archaea</taxon>
        <taxon>Methanobacteriati</taxon>
        <taxon>Methanobacteriota</taxon>
        <taxon>Stenosarchaea group</taxon>
        <taxon>Methanomicrobia</taxon>
        <taxon>Methanosarcinales</taxon>
        <taxon>Methanosarcinaceae</taxon>
        <taxon>Methanolobus</taxon>
    </lineage>
</organism>
<protein>
    <submittedName>
        <fullName evidence="4">Short-chain dehydrogenase</fullName>
    </submittedName>
</protein>
<dbReference type="InterPro" id="IPR036291">
    <property type="entry name" value="NAD(P)-bd_dom_sf"/>
</dbReference>